<name>A0A0E9RR25_ANGAN</name>
<accession>A0A0E9RR25</accession>
<dbReference type="AlphaFoldDB" id="A0A0E9RR25"/>
<evidence type="ECO:0000313" key="1">
    <source>
        <dbReference type="EMBL" id="JAH30773.1"/>
    </source>
</evidence>
<sequence>MLINTINITRWNWSLFTEYIIVVLFRRKRLRLLHFELVFSCCFL</sequence>
<protein>
    <submittedName>
        <fullName evidence="1">Uncharacterized protein</fullName>
    </submittedName>
</protein>
<dbReference type="EMBL" id="GBXM01077804">
    <property type="protein sequence ID" value="JAH30773.1"/>
    <property type="molecule type" value="Transcribed_RNA"/>
</dbReference>
<organism evidence="1">
    <name type="scientific">Anguilla anguilla</name>
    <name type="common">European freshwater eel</name>
    <name type="synonym">Muraena anguilla</name>
    <dbReference type="NCBI Taxonomy" id="7936"/>
    <lineage>
        <taxon>Eukaryota</taxon>
        <taxon>Metazoa</taxon>
        <taxon>Chordata</taxon>
        <taxon>Craniata</taxon>
        <taxon>Vertebrata</taxon>
        <taxon>Euteleostomi</taxon>
        <taxon>Actinopterygii</taxon>
        <taxon>Neopterygii</taxon>
        <taxon>Teleostei</taxon>
        <taxon>Anguilliformes</taxon>
        <taxon>Anguillidae</taxon>
        <taxon>Anguilla</taxon>
    </lineage>
</organism>
<proteinExistence type="predicted"/>
<reference evidence="1" key="2">
    <citation type="journal article" date="2015" name="Fish Shellfish Immunol.">
        <title>Early steps in the European eel (Anguilla anguilla)-Vibrio vulnificus interaction in the gills: Role of the RtxA13 toxin.</title>
        <authorList>
            <person name="Callol A."/>
            <person name="Pajuelo D."/>
            <person name="Ebbesson L."/>
            <person name="Teles M."/>
            <person name="MacKenzie S."/>
            <person name="Amaro C."/>
        </authorList>
    </citation>
    <scope>NUCLEOTIDE SEQUENCE</scope>
</reference>
<reference evidence="1" key="1">
    <citation type="submission" date="2014-11" db="EMBL/GenBank/DDBJ databases">
        <authorList>
            <person name="Amaro Gonzalez C."/>
        </authorList>
    </citation>
    <scope>NUCLEOTIDE SEQUENCE</scope>
</reference>